<comment type="caution">
    <text evidence="1">The sequence shown here is derived from an EMBL/GenBank/DDBJ whole genome shotgun (WGS) entry which is preliminary data.</text>
</comment>
<dbReference type="EMBL" id="ACQT01000055">
    <property type="protein sequence ID" value="EER60465.1"/>
    <property type="molecule type" value="Genomic_DNA"/>
</dbReference>
<name>C5T510_ACIDE</name>
<accession>C5T510</accession>
<evidence type="ECO:0000313" key="1">
    <source>
        <dbReference type="EMBL" id="EER60465.1"/>
    </source>
</evidence>
<organism evidence="1 2">
    <name type="scientific">Acidovorax delafieldii 2AN</name>
    <dbReference type="NCBI Taxonomy" id="573060"/>
    <lineage>
        <taxon>Bacteria</taxon>
        <taxon>Pseudomonadati</taxon>
        <taxon>Pseudomonadota</taxon>
        <taxon>Betaproteobacteria</taxon>
        <taxon>Burkholderiales</taxon>
        <taxon>Comamonadaceae</taxon>
        <taxon>Acidovorax</taxon>
    </lineage>
</organism>
<evidence type="ECO:0000313" key="2">
    <source>
        <dbReference type="Proteomes" id="UP000003856"/>
    </source>
</evidence>
<protein>
    <submittedName>
        <fullName evidence="1">Uncharacterized protein</fullName>
    </submittedName>
</protein>
<gene>
    <name evidence="1" type="ORF">AcdelDRAFT_1990</name>
</gene>
<proteinExistence type="predicted"/>
<dbReference type="Proteomes" id="UP000003856">
    <property type="component" value="Unassembled WGS sequence"/>
</dbReference>
<dbReference type="AlphaFoldDB" id="C5T510"/>
<dbReference type="RefSeq" id="WP_005796042.1">
    <property type="nucleotide sequence ID" value="NZ_ACQT01000055.1"/>
</dbReference>
<sequence>MIDPINAPHFQSIRSAAYAASKAAQAETKRRNEEATRVAALRAEAAAIGAELDPESIEQGELHV</sequence>
<dbReference type="PATRIC" id="fig|573060.9.peg.3164"/>
<reference evidence="1 2" key="1">
    <citation type="submission" date="2009-05" db="EMBL/GenBank/DDBJ databases">
        <title>The draft genome of Acidovorax delafieldii 2AN.</title>
        <authorList>
            <consortium name="US DOE Joint Genome Institute (JGI-PGF)"/>
            <person name="Lucas S."/>
            <person name="Copeland A."/>
            <person name="Lapidus A."/>
            <person name="Glavina del Rio T."/>
            <person name="Tice H."/>
            <person name="Bruce D."/>
            <person name="Goodwin L."/>
            <person name="Pitluck S."/>
            <person name="Larimer F."/>
            <person name="Land M.L."/>
            <person name="Hauser L."/>
            <person name="Shelobolina E.S."/>
            <person name="Picardal F."/>
            <person name="Roden E."/>
            <person name="Emerson D."/>
        </authorList>
    </citation>
    <scope>NUCLEOTIDE SEQUENCE [LARGE SCALE GENOMIC DNA]</scope>
    <source>
        <strain evidence="1 2">2AN</strain>
    </source>
</reference>
<keyword evidence="2" id="KW-1185">Reference proteome</keyword>